<evidence type="ECO:0000313" key="5">
    <source>
        <dbReference type="EMBL" id="KAK4077988.1"/>
    </source>
</evidence>
<dbReference type="Pfam" id="PF12796">
    <property type="entry name" value="Ank_2"/>
    <property type="match status" value="1"/>
</dbReference>
<keyword evidence="2" id="KW-0040">ANK repeat</keyword>
<dbReference type="SUPFAM" id="SSF52540">
    <property type="entry name" value="P-loop containing nucleoside triphosphate hydrolases"/>
    <property type="match status" value="1"/>
</dbReference>
<keyword evidence="1" id="KW-0677">Repeat</keyword>
<dbReference type="InterPro" id="IPR056884">
    <property type="entry name" value="NPHP3-like_N"/>
</dbReference>
<dbReference type="SUPFAM" id="SSF48403">
    <property type="entry name" value="Ankyrin repeat"/>
    <property type="match status" value="1"/>
</dbReference>
<dbReference type="Proteomes" id="UP001287286">
    <property type="component" value="Unassembled WGS sequence"/>
</dbReference>
<dbReference type="InterPro" id="IPR002110">
    <property type="entry name" value="Ankyrin_rpt"/>
</dbReference>
<dbReference type="PANTHER" id="PTHR10039">
    <property type="entry name" value="AMELOGENIN"/>
    <property type="match status" value="1"/>
</dbReference>
<feature type="repeat" description="ANK" evidence="2">
    <location>
        <begin position="765"/>
        <end position="797"/>
    </location>
</feature>
<keyword evidence="6" id="KW-1185">Reference proteome</keyword>
<evidence type="ECO:0000259" key="3">
    <source>
        <dbReference type="Pfam" id="PF14479"/>
    </source>
</evidence>
<evidence type="ECO:0000256" key="1">
    <source>
        <dbReference type="ARBA" id="ARBA00022737"/>
    </source>
</evidence>
<dbReference type="EMBL" id="JAWRVI010000091">
    <property type="protein sequence ID" value="KAK4077988.1"/>
    <property type="molecule type" value="Genomic_DNA"/>
</dbReference>
<dbReference type="SMART" id="SM00248">
    <property type="entry name" value="ANK"/>
    <property type="match status" value="4"/>
</dbReference>
<feature type="domain" description="Prion-inhibition and propagation HeLo" evidence="3">
    <location>
        <begin position="5"/>
        <end position="165"/>
    </location>
</feature>
<dbReference type="PRINTS" id="PR01415">
    <property type="entry name" value="ANKYRIN"/>
</dbReference>
<dbReference type="InterPro" id="IPR036770">
    <property type="entry name" value="Ankyrin_rpt-contain_sf"/>
</dbReference>
<sequence length="917" mass="102562">MEAAGLVVGVAGLAGLFSTCLEVVDKVQSYQTSGTDSDVLDTRFNATRVLFERWGASVGNEKGRLLPDHHPVLDDNDAIETITGVLHILIKTLCDVNNARSDRIRAVGLGDDNSSGQTWPKSRYAAKPETTRRKMAWVLWRKKVRLDQVELFEKLVHRLRELVPSDIGGSTWRAHKQLTLGPSPAQTYLLDLQQILDRIDRRNRGKCHSHVLVPSLRREAETRRELHSWLGQGPQNERYHQALEERVDGTCDWILDRPAYRQWLAVDASTGPKLLWIHAPAGFGKTVLCAHLVKQLTSKLGTPVAHFFFTSDSEGHRDPYLALRSWISQLISLHADAYDHVHRIWESDINPTATHSTIITAFTELLRIVPGCTFAADGLDECAFLDDRSISVVKFLRTVADAIAETSTRILYVSRDEPQIRHALMNDTRQGSIEYKITPEDVRCDTTIYSQSIVDKKLSGQSDDVRATLSQTMSDRCHGQFLWLRMQDESLKSWMNEKQLHKAITNAPVRLDDLYNRNWDRIASLGKQEMLRAFALLRWTAFSLRPLTVCEITEAALIVQSEDFPLEDLPDHINHDYIDSEIIRPCGPLLEVRNDPADPSCGRQTVHLTHFSVRQFLLRRLPGPDWIQQNEDLRSSQEQLQNTLLAKACLTYASLRHVWEDKSKASSPSLGASFRDYAATTWYQQVSLGLPQDAVIMRLCMAFLNKQNPSWDCWRDLIDSQSADRHDKEAEATPPGPLYYAVKLRLTDLAIILADEHDVNETSTLGRSALGVASGNGCSEIVRVLLRKGADPKLADCTGCTPLHAASTNGHVKVVKLLLERGADVAVADKEGWTPLMYASLTSQVRLVKLLLEEGANVTVADKEGRTPLIVASTRGHVEVVVTSAPSPAAASSPINRRIMMCGRDGGRRGLLASEQQ</sequence>
<dbReference type="Pfam" id="PF14479">
    <property type="entry name" value="HeLo"/>
    <property type="match status" value="1"/>
</dbReference>
<reference evidence="5 6" key="1">
    <citation type="journal article" date="2024" name="Microbiol. Resour. Announc.">
        <title>Genome annotations for the ascomycete fungi Trichoderma harzianum, Trichoderma aggressivum, and Purpureocillium lilacinum.</title>
        <authorList>
            <person name="Beijen E.P.W."/>
            <person name="Ohm R.A."/>
        </authorList>
    </citation>
    <scope>NUCLEOTIDE SEQUENCE [LARGE SCALE GENOMIC DNA]</scope>
    <source>
        <strain evidence="5 6">CBS 150709</strain>
    </source>
</reference>
<dbReference type="PROSITE" id="PS50297">
    <property type="entry name" value="ANK_REP_REGION"/>
    <property type="match status" value="3"/>
</dbReference>
<dbReference type="Pfam" id="PF24883">
    <property type="entry name" value="NPHP3_N"/>
    <property type="match status" value="1"/>
</dbReference>
<dbReference type="InterPro" id="IPR038305">
    <property type="entry name" value="HeLo_sf"/>
</dbReference>
<protein>
    <submittedName>
        <fullName evidence="5">Uncharacterized protein</fullName>
    </submittedName>
</protein>
<gene>
    <name evidence="5" type="ORF">Purlil1_12186</name>
</gene>
<dbReference type="Gene3D" id="3.40.50.300">
    <property type="entry name" value="P-loop containing nucleotide triphosphate hydrolases"/>
    <property type="match status" value="1"/>
</dbReference>
<accession>A0ABR0BHL2</accession>
<dbReference type="InterPro" id="IPR027417">
    <property type="entry name" value="P-loop_NTPase"/>
</dbReference>
<dbReference type="InterPro" id="IPR029498">
    <property type="entry name" value="HeLo_dom"/>
</dbReference>
<organism evidence="5 6">
    <name type="scientific">Purpureocillium lilacinum</name>
    <name type="common">Paecilomyces lilacinus</name>
    <dbReference type="NCBI Taxonomy" id="33203"/>
    <lineage>
        <taxon>Eukaryota</taxon>
        <taxon>Fungi</taxon>
        <taxon>Dikarya</taxon>
        <taxon>Ascomycota</taxon>
        <taxon>Pezizomycotina</taxon>
        <taxon>Sordariomycetes</taxon>
        <taxon>Hypocreomycetidae</taxon>
        <taxon>Hypocreales</taxon>
        <taxon>Ophiocordycipitaceae</taxon>
        <taxon>Purpureocillium</taxon>
    </lineage>
</organism>
<feature type="repeat" description="ANK" evidence="2">
    <location>
        <begin position="831"/>
        <end position="863"/>
    </location>
</feature>
<evidence type="ECO:0000256" key="2">
    <source>
        <dbReference type="PROSITE-ProRule" id="PRU00023"/>
    </source>
</evidence>
<dbReference type="Gene3D" id="1.25.40.20">
    <property type="entry name" value="Ankyrin repeat-containing domain"/>
    <property type="match status" value="2"/>
</dbReference>
<evidence type="ECO:0000313" key="6">
    <source>
        <dbReference type="Proteomes" id="UP001287286"/>
    </source>
</evidence>
<comment type="caution">
    <text evidence="5">The sequence shown here is derived from an EMBL/GenBank/DDBJ whole genome shotgun (WGS) entry which is preliminary data.</text>
</comment>
<dbReference type="PANTHER" id="PTHR10039:SF14">
    <property type="entry name" value="NACHT DOMAIN-CONTAINING PROTEIN"/>
    <property type="match status" value="1"/>
</dbReference>
<dbReference type="Gene3D" id="1.20.120.1020">
    <property type="entry name" value="Prion-inhibition and propagation, HeLo domain"/>
    <property type="match status" value="1"/>
</dbReference>
<proteinExistence type="predicted"/>
<feature type="repeat" description="ANK" evidence="2">
    <location>
        <begin position="798"/>
        <end position="830"/>
    </location>
</feature>
<feature type="domain" description="Nephrocystin 3-like N-terminal" evidence="4">
    <location>
        <begin position="249"/>
        <end position="415"/>
    </location>
</feature>
<name>A0ABR0BHL2_PURLI</name>
<dbReference type="Pfam" id="PF00023">
    <property type="entry name" value="Ank"/>
    <property type="match status" value="1"/>
</dbReference>
<dbReference type="PROSITE" id="PS50088">
    <property type="entry name" value="ANK_REPEAT"/>
    <property type="match status" value="3"/>
</dbReference>
<evidence type="ECO:0000259" key="4">
    <source>
        <dbReference type="Pfam" id="PF24883"/>
    </source>
</evidence>